<dbReference type="EMBL" id="WVHS01000001">
    <property type="protein sequence ID" value="MXV14809.1"/>
    <property type="molecule type" value="Genomic_DNA"/>
</dbReference>
<evidence type="ECO:0000313" key="1">
    <source>
        <dbReference type="EMBL" id="MXV14809.1"/>
    </source>
</evidence>
<dbReference type="AlphaFoldDB" id="A0A7K1XVL6"/>
<evidence type="ECO:0000313" key="2">
    <source>
        <dbReference type="Proteomes" id="UP000451233"/>
    </source>
</evidence>
<comment type="caution">
    <text evidence="1">The sequence shown here is derived from an EMBL/GenBank/DDBJ whole genome shotgun (WGS) entry which is preliminary data.</text>
</comment>
<gene>
    <name evidence="1" type="ORF">GS398_05830</name>
</gene>
<organism evidence="1 2">
    <name type="scientific">Hufsiella ginkgonis</name>
    <dbReference type="NCBI Taxonomy" id="2695274"/>
    <lineage>
        <taxon>Bacteria</taxon>
        <taxon>Pseudomonadati</taxon>
        <taxon>Bacteroidota</taxon>
        <taxon>Sphingobacteriia</taxon>
        <taxon>Sphingobacteriales</taxon>
        <taxon>Sphingobacteriaceae</taxon>
        <taxon>Hufsiella</taxon>
    </lineage>
</organism>
<name>A0A7K1XVL6_9SPHI</name>
<protein>
    <submittedName>
        <fullName evidence="1">Uncharacterized protein</fullName>
    </submittedName>
</protein>
<keyword evidence="2" id="KW-1185">Reference proteome</keyword>
<dbReference type="Proteomes" id="UP000451233">
    <property type="component" value="Unassembled WGS sequence"/>
</dbReference>
<proteinExistence type="predicted"/>
<accession>A0A7K1XVL6</accession>
<dbReference type="RefSeq" id="WP_160905757.1">
    <property type="nucleotide sequence ID" value="NZ_WVHS01000001.1"/>
</dbReference>
<reference evidence="1 2" key="1">
    <citation type="submission" date="2019-11" db="EMBL/GenBank/DDBJ databases">
        <title>Pedobacter sp. HMF7056 Genome sequencing and assembly.</title>
        <authorList>
            <person name="Kang H."/>
            <person name="Kim H."/>
            <person name="Joh K."/>
        </authorList>
    </citation>
    <scope>NUCLEOTIDE SEQUENCE [LARGE SCALE GENOMIC DNA]</scope>
    <source>
        <strain evidence="1 2">HMF7056</strain>
    </source>
</reference>
<sequence>MLQQNDAQPLPYFFVGGTVTNQRKARFRATKYPLLAAAIGKPDTRSVWYSREHIEKLLWEMNHADADGLRVYFGAYAATDTHSDQLCLLMVMTVPNTSTGGHTDITIEDAADYRDRAIDEETPRDFNVGSPCPPACDDDIGCH</sequence>